<evidence type="ECO:0000256" key="5">
    <source>
        <dbReference type="ARBA" id="ARBA00022989"/>
    </source>
</evidence>
<comment type="subcellular location">
    <subcellularLocation>
        <location evidence="1 7">Cell membrane</location>
        <topology evidence="1 7">Multi-pass membrane protein</topology>
    </subcellularLocation>
</comment>
<dbReference type="GO" id="GO:0044780">
    <property type="term" value="P:bacterial-type flagellum assembly"/>
    <property type="evidence" value="ECO:0007669"/>
    <property type="project" value="InterPro"/>
</dbReference>
<dbReference type="InterPro" id="IPR001712">
    <property type="entry name" value="T3SS_FHIPEP"/>
</dbReference>
<comment type="similarity">
    <text evidence="2 7">Belongs to the FHIPEP (flagella/HR/invasion proteins export pore) family.</text>
</comment>
<evidence type="ECO:0000313" key="9">
    <source>
        <dbReference type="EMBL" id="MDX4957191.1"/>
    </source>
</evidence>
<keyword evidence="7" id="KW-0653">Protein transport</keyword>
<dbReference type="Gene3D" id="3.40.30.60">
    <property type="entry name" value="FHIPEP family, domain 1"/>
    <property type="match status" value="1"/>
</dbReference>
<comment type="caution">
    <text evidence="9">The sequence shown here is derived from an EMBL/GenBank/DDBJ whole genome shotgun (WGS) entry which is preliminary data.</text>
</comment>
<feature type="transmembrane region" description="Helical" evidence="7">
    <location>
        <begin position="101"/>
        <end position="127"/>
    </location>
</feature>
<dbReference type="NCBIfam" id="TIGR01398">
    <property type="entry name" value="FlhA"/>
    <property type="match status" value="1"/>
</dbReference>
<dbReference type="GO" id="GO:0009306">
    <property type="term" value="P:protein secretion"/>
    <property type="evidence" value="ECO:0007669"/>
    <property type="project" value="InterPro"/>
</dbReference>
<evidence type="ECO:0000256" key="4">
    <source>
        <dbReference type="ARBA" id="ARBA00022692"/>
    </source>
</evidence>
<evidence type="ECO:0000256" key="3">
    <source>
        <dbReference type="ARBA" id="ARBA00022475"/>
    </source>
</evidence>
<dbReference type="PANTHER" id="PTHR30161">
    <property type="entry name" value="FLAGELLAR EXPORT PROTEIN, MEMBRANE FLHA SUBUNIT-RELATED"/>
    <property type="match status" value="1"/>
</dbReference>
<keyword evidence="9" id="KW-0282">Flagellum</keyword>
<feature type="transmembrane region" description="Helical" evidence="7">
    <location>
        <begin position="275"/>
        <end position="292"/>
    </location>
</feature>
<dbReference type="Proteomes" id="UP001287445">
    <property type="component" value="Unassembled WGS sequence"/>
</dbReference>
<sequence>MKSLQRFFGRHSDVAMVLLVLGVLVVLFAPIPSGLLDFLILTNFSFAFLILLLTFYMARPVEFSTFPSLLLIATLFRLSLNVAATRLILSDGDAGRVIGAIGAYVVGGNYVIGLIVFLILIVVQYVVVTNGAQRISEVAARFTLDSMPGQQMSIDADLNMGFIDQAEAQRRRKNIEKEAGFYGAMDGASKFVKGDAIAGIIILLINIIGGLVIGVMQHKLPWAQALKTYSLLTIGDGIVTQVPALIIAVGTGIIVTRSASDGNLSQEVLRQITSFPKTLLLVGAALTGLLFFPGIPALPTLVLIAVVATVAWVVYRNASNSAEDGTAPADAQDAAQPADAAQKGEDDPYASLQVEPIEVHVGSEWAALVSQPGSVLMDRIATFRKQHAQDLGLVLPRVRFKDVARLGQDRYEIHIDGVVCGRGEARADRLLAIHPTGRTDGMPGEPTRDPTYGLPALWIEEHQRAAATVAKFTLVDAPTVFMTHLTEVLRRESATLLTRAEVDRLLNRVRQNQASLVEELIPTVLSVSDVQRVLQNLLREKVSIRHVEAILETLADAGRQTKDVLHLTEMVRLRLGHAICQGLAGEGAALHVITLDPAIESQLLQGLQSAQAGLRADDGAAAPASFALEPKLAEQMMLKLMQQTERMMKSNLLPVLLCAPELRRHVRLLSERMMPHLRVLSMAEVPQAIELKSYAVVSL</sequence>
<keyword evidence="7" id="KW-0813">Transport</keyword>
<dbReference type="GO" id="GO:0005886">
    <property type="term" value="C:plasma membrane"/>
    <property type="evidence" value="ECO:0007669"/>
    <property type="project" value="UniProtKB-SubCell"/>
</dbReference>
<evidence type="ECO:0000256" key="8">
    <source>
        <dbReference type="SAM" id="MobiDB-lite"/>
    </source>
</evidence>
<keyword evidence="4 7" id="KW-0812">Transmembrane</keyword>
<feature type="transmembrane region" description="Helical" evidence="7">
    <location>
        <begin position="196"/>
        <end position="217"/>
    </location>
</feature>
<dbReference type="Pfam" id="PF00771">
    <property type="entry name" value="FHIPEP"/>
    <property type="match status" value="1"/>
</dbReference>
<dbReference type="PANTHER" id="PTHR30161:SF1">
    <property type="entry name" value="FLAGELLAR BIOSYNTHESIS PROTEIN FLHA-RELATED"/>
    <property type="match status" value="1"/>
</dbReference>
<keyword evidence="9" id="KW-0969">Cilium</keyword>
<dbReference type="Gene3D" id="3.40.50.12790">
    <property type="entry name" value="FHIPEP family, domain 4"/>
    <property type="match status" value="1"/>
</dbReference>
<evidence type="ECO:0000256" key="7">
    <source>
        <dbReference type="RuleBase" id="RU364093"/>
    </source>
</evidence>
<dbReference type="PRINTS" id="PR00949">
    <property type="entry name" value="TYPE3IMAPROT"/>
</dbReference>
<keyword evidence="3 7" id="KW-1003">Cell membrane</keyword>
<comment type="function">
    <text evidence="7">Required for formation of the rod structure of the flagellar apparatus. Together with FliI and FliH, may constitute the export apparatus of flagellin.</text>
</comment>
<evidence type="ECO:0000313" key="10">
    <source>
        <dbReference type="Proteomes" id="UP001287445"/>
    </source>
</evidence>
<feature type="transmembrane region" description="Helical" evidence="7">
    <location>
        <begin position="69"/>
        <end position="89"/>
    </location>
</feature>
<dbReference type="InterPro" id="IPR042196">
    <property type="entry name" value="FHIPEP_4"/>
</dbReference>
<feature type="region of interest" description="Disordered" evidence="8">
    <location>
        <begin position="321"/>
        <end position="347"/>
    </location>
</feature>
<organism evidence="9 10">
    <name type="scientific">Delftia acidovorans</name>
    <name type="common">Pseudomonas acidovorans</name>
    <name type="synonym">Comamonas acidovorans</name>
    <dbReference type="NCBI Taxonomy" id="80866"/>
    <lineage>
        <taxon>Bacteria</taxon>
        <taxon>Pseudomonadati</taxon>
        <taxon>Pseudomonadota</taxon>
        <taxon>Betaproteobacteria</taxon>
        <taxon>Burkholderiales</taxon>
        <taxon>Comamonadaceae</taxon>
        <taxon>Delftia</taxon>
    </lineage>
</organism>
<evidence type="ECO:0000256" key="6">
    <source>
        <dbReference type="ARBA" id="ARBA00023136"/>
    </source>
</evidence>
<gene>
    <name evidence="7 9" type="primary">flhA</name>
    <name evidence="9" type="ORF">SGN30_27560</name>
</gene>
<keyword evidence="7" id="KW-1005">Bacterial flagellum biogenesis</keyword>
<dbReference type="RefSeq" id="WP_043824457.1">
    <property type="nucleotide sequence ID" value="NZ_DAIRJP010000037.1"/>
</dbReference>
<keyword evidence="6 7" id="KW-0472">Membrane</keyword>
<keyword evidence="5 7" id="KW-1133">Transmembrane helix</keyword>
<accession>A0AAJ2R7F9</accession>
<feature type="compositionally biased region" description="Low complexity" evidence="8">
    <location>
        <begin position="327"/>
        <end position="341"/>
    </location>
</feature>
<reference evidence="9" key="1">
    <citation type="submission" date="2023-11" db="EMBL/GenBank/DDBJ databases">
        <title>Identification and selenium tolerance of Delftia acidovorans R3-25.</title>
        <authorList>
            <person name="Zhang S."/>
            <person name="Liu Y."/>
            <person name="Guo Y."/>
        </authorList>
    </citation>
    <scope>NUCLEOTIDE SEQUENCE</scope>
    <source>
        <strain evidence="9">R3-25</strain>
    </source>
</reference>
<evidence type="ECO:0000256" key="2">
    <source>
        <dbReference type="ARBA" id="ARBA00008835"/>
    </source>
</evidence>
<dbReference type="InterPro" id="IPR042193">
    <property type="entry name" value="FHIPEP_3"/>
</dbReference>
<dbReference type="AlphaFoldDB" id="A0AAJ2R7F9"/>
<protein>
    <recommendedName>
        <fullName evidence="7">Flagellar biosynthesis protein FlhA</fullName>
    </recommendedName>
</protein>
<evidence type="ECO:0000256" key="1">
    <source>
        <dbReference type="ARBA" id="ARBA00004651"/>
    </source>
</evidence>
<dbReference type="Gene3D" id="1.10.8.540">
    <property type="entry name" value="FHIPEP family, domain 3"/>
    <property type="match status" value="1"/>
</dbReference>
<dbReference type="EMBL" id="JAWWMZ010000016">
    <property type="protein sequence ID" value="MDX4957191.1"/>
    <property type="molecule type" value="Genomic_DNA"/>
</dbReference>
<dbReference type="InterPro" id="IPR006301">
    <property type="entry name" value="FlhA"/>
</dbReference>
<keyword evidence="7" id="KW-1006">Bacterial flagellum protein export</keyword>
<feature type="transmembrane region" description="Helical" evidence="7">
    <location>
        <begin position="229"/>
        <end position="255"/>
    </location>
</feature>
<feature type="transmembrane region" description="Helical" evidence="7">
    <location>
        <begin position="12"/>
        <end position="32"/>
    </location>
</feature>
<dbReference type="PIRSF" id="PIRSF005419">
    <property type="entry name" value="FlhA"/>
    <property type="match status" value="1"/>
</dbReference>
<keyword evidence="9" id="KW-0966">Cell projection</keyword>
<dbReference type="InterPro" id="IPR042194">
    <property type="entry name" value="FHIPEP_1"/>
</dbReference>
<proteinExistence type="inferred from homology"/>
<name>A0AAJ2R7F9_DELAC</name>
<feature type="transmembrane region" description="Helical" evidence="7">
    <location>
        <begin position="38"/>
        <end position="57"/>
    </location>
</feature>